<dbReference type="InterPro" id="IPR003594">
    <property type="entry name" value="HATPase_dom"/>
</dbReference>
<dbReference type="GO" id="GO:0005524">
    <property type="term" value="F:ATP binding"/>
    <property type="evidence" value="ECO:0007669"/>
    <property type="project" value="UniProtKB-KW"/>
</dbReference>
<dbReference type="HOGENOM" id="CLU_302816_0_0_6"/>
<keyword evidence="7 16" id="KW-0812">Transmembrane</keyword>
<keyword evidence="6" id="KW-0808">Transferase</keyword>
<dbReference type="FunFam" id="1.10.287.130:FF:000038">
    <property type="entry name" value="Sensory transduction histidine kinase"/>
    <property type="match status" value="1"/>
</dbReference>
<feature type="domain" description="PAC" evidence="19">
    <location>
        <begin position="423"/>
        <end position="479"/>
    </location>
</feature>
<dbReference type="GO" id="GO:0000155">
    <property type="term" value="F:phosphorelay sensor kinase activity"/>
    <property type="evidence" value="ECO:0007669"/>
    <property type="project" value="InterPro"/>
</dbReference>
<evidence type="ECO:0000256" key="12">
    <source>
        <dbReference type="ARBA" id="ARBA00023012"/>
    </source>
</evidence>
<dbReference type="Gene3D" id="3.30.450.20">
    <property type="entry name" value="PAS domain"/>
    <property type="match status" value="2"/>
</dbReference>
<dbReference type="PANTHER" id="PTHR43047:SF72">
    <property type="entry name" value="OSMOSENSING HISTIDINE PROTEIN KINASE SLN1"/>
    <property type="match status" value="1"/>
</dbReference>
<evidence type="ECO:0000256" key="1">
    <source>
        <dbReference type="ARBA" id="ARBA00000085"/>
    </source>
</evidence>
<dbReference type="FunFam" id="3.30.565.10:FF:000010">
    <property type="entry name" value="Sensor histidine kinase RcsC"/>
    <property type="match status" value="1"/>
</dbReference>
<proteinExistence type="predicted"/>
<dbReference type="PROSITE" id="PS50113">
    <property type="entry name" value="PAC"/>
    <property type="match status" value="1"/>
</dbReference>
<dbReference type="InterPro" id="IPR013656">
    <property type="entry name" value="PAS_4"/>
</dbReference>
<dbReference type="GO" id="GO:0009927">
    <property type="term" value="F:histidine phosphotransfer kinase activity"/>
    <property type="evidence" value="ECO:0007669"/>
    <property type="project" value="TreeGrafter"/>
</dbReference>
<keyword evidence="10" id="KW-0067">ATP-binding</keyword>
<evidence type="ECO:0000313" key="21">
    <source>
        <dbReference type="Proteomes" id="UP000005744"/>
    </source>
</evidence>
<keyword evidence="21" id="KW-1185">Reference proteome</keyword>
<dbReference type="PANTHER" id="PTHR43047">
    <property type="entry name" value="TWO-COMPONENT HISTIDINE PROTEIN KINASE"/>
    <property type="match status" value="1"/>
</dbReference>
<dbReference type="eggNOG" id="COG5002">
    <property type="taxonomic scope" value="Bacteria"/>
</dbReference>
<keyword evidence="12" id="KW-0902">Two-component regulatory system</keyword>
<dbReference type="SMART" id="SM00387">
    <property type="entry name" value="HATPase_c"/>
    <property type="match status" value="1"/>
</dbReference>
<evidence type="ECO:0000256" key="16">
    <source>
        <dbReference type="SAM" id="Phobius"/>
    </source>
</evidence>
<dbReference type="RefSeq" id="WP_002685890.1">
    <property type="nucleotide sequence ID" value="NZ_JH600070.1"/>
</dbReference>
<evidence type="ECO:0000313" key="20">
    <source>
        <dbReference type="EMBL" id="EIJ42712.1"/>
    </source>
</evidence>
<gene>
    <name evidence="20" type="ORF">BegalDRAFT_1838</name>
</gene>
<dbReference type="Proteomes" id="UP000005744">
    <property type="component" value="Unassembled WGS sequence"/>
</dbReference>
<dbReference type="PROSITE" id="PS50109">
    <property type="entry name" value="HIS_KIN"/>
    <property type="match status" value="1"/>
</dbReference>
<dbReference type="InterPro" id="IPR048760">
    <property type="entry name" value="VP0354-like_sensor_dom"/>
</dbReference>
<evidence type="ECO:0000259" key="19">
    <source>
        <dbReference type="PROSITE" id="PS50113"/>
    </source>
</evidence>
<dbReference type="Pfam" id="PF08448">
    <property type="entry name" value="PAS_4"/>
    <property type="match status" value="1"/>
</dbReference>
<dbReference type="CDD" id="cd00130">
    <property type="entry name" value="PAS"/>
    <property type="match status" value="1"/>
</dbReference>
<dbReference type="Pfam" id="PF00072">
    <property type="entry name" value="Response_reg"/>
    <property type="match status" value="1"/>
</dbReference>
<dbReference type="InterPro" id="IPR029151">
    <property type="entry name" value="Sensor-like_sf"/>
</dbReference>
<feature type="domain" description="Response regulatory" evidence="18">
    <location>
        <begin position="755"/>
        <end position="871"/>
    </location>
</feature>
<evidence type="ECO:0000256" key="5">
    <source>
        <dbReference type="ARBA" id="ARBA00022553"/>
    </source>
</evidence>
<dbReference type="InterPro" id="IPR005467">
    <property type="entry name" value="His_kinase_dom"/>
</dbReference>
<dbReference type="GO" id="GO:0005886">
    <property type="term" value="C:plasma membrane"/>
    <property type="evidence" value="ECO:0007669"/>
    <property type="project" value="UniProtKB-SubCell"/>
</dbReference>
<dbReference type="CDD" id="cd17546">
    <property type="entry name" value="REC_hyHK_CKI1_RcsC-like"/>
    <property type="match status" value="1"/>
</dbReference>
<reference evidence="20 21" key="1">
    <citation type="submission" date="2011-11" db="EMBL/GenBank/DDBJ databases">
        <title>Improved High-Quality Draft sequence of Beggiatoa alba B18lD.</title>
        <authorList>
            <consortium name="US DOE Joint Genome Institute"/>
            <person name="Lucas S."/>
            <person name="Han J."/>
            <person name="Lapidus A."/>
            <person name="Cheng J.-F."/>
            <person name="Goodwin L."/>
            <person name="Pitluck S."/>
            <person name="Peters L."/>
            <person name="Mikhailova N."/>
            <person name="Held B."/>
            <person name="Detter J.C."/>
            <person name="Han C."/>
            <person name="Tapia R."/>
            <person name="Land M."/>
            <person name="Hauser L."/>
            <person name="Kyrpides N."/>
            <person name="Ivanova N."/>
            <person name="Pagani I."/>
            <person name="Samuel K."/>
            <person name="Teske A."/>
            <person name="Mueller J."/>
            <person name="Woyke T."/>
        </authorList>
    </citation>
    <scope>NUCLEOTIDE SEQUENCE [LARGE SCALE GENOMIC DNA]</scope>
    <source>
        <strain evidence="20 21">B18LD</strain>
    </source>
</reference>
<keyword evidence="5 15" id="KW-0597">Phosphoprotein</keyword>
<evidence type="ECO:0000256" key="2">
    <source>
        <dbReference type="ARBA" id="ARBA00004651"/>
    </source>
</evidence>
<dbReference type="InterPro" id="IPR004358">
    <property type="entry name" value="Sig_transdc_His_kin-like_C"/>
</dbReference>
<dbReference type="Gene3D" id="3.30.565.10">
    <property type="entry name" value="Histidine kinase-like ATPase, C-terminal domain"/>
    <property type="match status" value="1"/>
</dbReference>
<feature type="transmembrane region" description="Helical" evidence="16">
    <location>
        <begin position="316"/>
        <end position="335"/>
    </location>
</feature>
<comment type="catalytic activity">
    <reaction evidence="1">
        <text>ATP + protein L-histidine = ADP + protein N-phospho-L-histidine.</text>
        <dbReference type="EC" id="2.7.13.3"/>
    </reaction>
</comment>
<dbReference type="PRINTS" id="PR00344">
    <property type="entry name" value="BCTRLSENSOR"/>
</dbReference>
<dbReference type="SUPFAM" id="SSF55874">
    <property type="entry name" value="ATPase domain of HSP90 chaperone/DNA topoisomerase II/histidine kinase"/>
    <property type="match status" value="1"/>
</dbReference>
<dbReference type="SUPFAM" id="SSF103190">
    <property type="entry name" value="Sensory domain-like"/>
    <property type="match status" value="1"/>
</dbReference>
<dbReference type="SUPFAM" id="SSF52172">
    <property type="entry name" value="CheY-like"/>
    <property type="match status" value="1"/>
</dbReference>
<keyword evidence="8" id="KW-0547">Nucleotide-binding</keyword>
<keyword evidence="4" id="KW-1003">Cell membrane</keyword>
<dbReference type="InterPro" id="IPR000700">
    <property type="entry name" value="PAS-assoc_C"/>
</dbReference>
<feature type="transmembrane region" description="Helical" evidence="16">
    <location>
        <begin position="12"/>
        <end position="34"/>
    </location>
</feature>
<dbReference type="AlphaFoldDB" id="I3CGG9"/>
<keyword evidence="11 16" id="KW-1133">Transmembrane helix</keyword>
<accession>I3CGG9</accession>
<keyword evidence="14" id="KW-0131">Cell cycle</keyword>
<evidence type="ECO:0000256" key="11">
    <source>
        <dbReference type="ARBA" id="ARBA00022989"/>
    </source>
</evidence>
<dbReference type="NCBIfam" id="TIGR00229">
    <property type="entry name" value="sensory_box"/>
    <property type="match status" value="1"/>
</dbReference>
<feature type="modified residue" description="4-aspartylphosphate" evidence="15">
    <location>
        <position position="804"/>
    </location>
</feature>
<protein>
    <recommendedName>
        <fullName evidence="3">histidine kinase</fullName>
        <ecNumber evidence="3">2.7.13.3</ecNumber>
    </recommendedName>
</protein>
<dbReference type="InterPro" id="IPR035965">
    <property type="entry name" value="PAS-like_dom_sf"/>
</dbReference>
<organism evidence="20 21">
    <name type="scientific">Beggiatoa alba B18LD</name>
    <dbReference type="NCBI Taxonomy" id="395493"/>
    <lineage>
        <taxon>Bacteria</taxon>
        <taxon>Pseudomonadati</taxon>
        <taxon>Pseudomonadota</taxon>
        <taxon>Gammaproteobacteria</taxon>
        <taxon>Thiotrichales</taxon>
        <taxon>Thiotrichaceae</taxon>
        <taxon>Beggiatoa</taxon>
    </lineage>
</organism>
<dbReference type="InterPro" id="IPR036890">
    <property type="entry name" value="HATPase_C_sf"/>
</dbReference>
<keyword evidence="9" id="KW-0418">Kinase</keyword>
<dbReference type="EC" id="2.7.13.3" evidence="3"/>
<keyword evidence="13 16" id="KW-0472">Membrane</keyword>
<evidence type="ECO:0000256" key="6">
    <source>
        <dbReference type="ARBA" id="ARBA00022679"/>
    </source>
</evidence>
<evidence type="ECO:0000256" key="3">
    <source>
        <dbReference type="ARBA" id="ARBA00012438"/>
    </source>
</evidence>
<evidence type="ECO:0000256" key="13">
    <source>
        <dbReference type="ARBA" id="ARBA00023136"/>
    </source>
</evidence>
<dbReference type="EMBL" id="JH600070">
    <property type="protein sequence ID" value="EIJ42712.1"/>
    <property type="molecule type" value="Genomic_DNA"/>
</dbReference>
<dbReference type="CDD" id="cd16922">
    <property type="entry name" value="HATPase_EvgS-ArcB-TorS-like"/>
    <property type="match status" value="1"/>
</dbReference>
<sequence>MKQLFQRYFGRYQFVSALLLFMLLPLGIAMFFSYRIAYDSLLSAGLAQANSDVTRTSHELHKQLANFSSDLLLLTRVAPLENLINLNPVIDEATTLAQLTQLFITVLNSKQGYQQLQYINAVGQPVADVIIQKGQTVAIPIKDTVLTQEQIEIFNHARQLEAGKVVYSAVKPPQNMASTPISTPVRIQLSTPLYDTHQQFKGVLVLDIAMRTLLNNRILNNQQIYITDAAGNYLYTPQHSIGSSENTNNSALVDFPLLALYKNSQKLQTMTDWDAKRNEIVAFYKFFLNTTDANYWLIISTLEKDAVFNPLYTLKLIFLGIVIATFLVLLIRALLIAQIHKRFEKQLFAQEHLLRLVINSIPHYIAWKDVHGHFLGCNQNFADFVGVETPEQLLQKTDYDLPLSVSVNPHLVRQSDERVMQTNQPAYHLTDILHLPNGQEIWVEINKIPLHDAQHRVIGLLTMLEDITQRKQTEMNLQNAKESAERANKAKSQFLASMSHELRTPLNGILGYAQLLQQNYEFNQKQLEGLSIIQRSGEHLLTLINDVLDLAKIEAGRFELQLGEIRFHQFLNDLNSLFSMRSTQKGVAFFYNMSSHLPTVVRGDEKRLRQVLINLLGNAVKFTEQGGRITLNVGYVTTDAEIPSTDEQKIRFLISDTGIGIPQEQLDKIFLPFQQADNKIHHQINAAEGTGLGLTISRTLVEMMGGCLQVSSTIGVGSQFWFDIHLPSLTTQTVMVVEAIPSPQKIIGYQEGKKKVLIIDDSAENRYMLVNLLSPLEFILAEASNGVEGLEKALQVYPDAILVDLLMPEMDGFALIRHLRELPAFKNTLIIAISASTFEHIQTASYSAGCNVFVGKPIYINNLLEIIRKNLNLTWVYEEDTTSIATLPALTETLSLPTHLIENLYQLALTGKTKRVLNEVEDLIKNYPDLTPFLERIRILAKNFQNKKICDLLYSYVDVASIQRSTEQLDLHSEEKSVKKTSFT</sequence>
<dbReference type="STRING" id="395493.BegalDRAFT_1838"/>
<dbReference type="Pfam" id="PF21623">
    <property type="entry name" value="HK_sensor_dom_bact"/>
    <property type="match status" value="1"/>
</dbReference>
<dbReference type="SMART" id="SM00448">
    <property type="entry name" value="REC"/>
    <property type="match status" value="1"/>
</dbReference>
<evidence type="ECO:0000256" key="9">
    <source>
        <dbReference type="ARBA" id="ARBA00022777"/>
    </source>
</evidence>
<dbReference type="Gene3D" id="3.40.50.2300">
    <property type="match status" value="1"/>
</dbReference>
<evidence type="ECO:0000259" key="17">
    <source>
        <dbReference type="PROSITE" id="PS50109"/>
    </source>
</evidence>
<dbReference type="Gene3D" id="1.10.287.130">
    <property type="match status" value="1"/>
</dbReference>
<name>I3CGG9_9GAMM</name>
<dbReference type="InterPro" id="IPR011006">
    <property type="entry name" value="CheY-like_superfamily"/>
</dbReference>
<evidence type="ECO:0000256" key="4">
    <source>
        <dbReference type="ARBA" id="ARBA00022475"/>
    </source>
</evidence>
<dbReference type="Pfam" id="PF00512">
    <property type="entry name" value="HisKA"/>
    <property type="match status" value="1"/>
</dbReference>
<dbReference type="CDD" id="cd00082">
    <property type="entry name" value="HisKA"/>
    <property type="match status" value="1"/>
</dbReference>
<evidence type="ECO:0000256" key="15">
    <source>
        <dbReference type="PROSITE-ProRule" id="PRU00169"/>
    </source>
</evidence>
<dbReference type="PROSITE" id="PS50110">
    <property type="entry name" value="RESPONSE_REGULATORY"/>
    <property type="match status" value="1"/>
</dbReference>
<evidence type="ECO:0000256" key="10">
    <source>
        <dbReference type="ARBA" id="ARBA00022840"/>
    </source>
</evidence>
<dbReference type="Pfam" id="PF02518">
    <property type="entry name" value="HATPase_c"/>
    <property type="match status" value="1"/>
</dbReference>
<evidence type="ECO:0000256" key="8">
    <source>
        <dbReference type="ARBA" id="ARBA00022741"/>
    </source>
</evidence>
<comment type="subcellular location">
    <subcellularLocation>
        <location evidence="2">Cell membrane</location>
        <topology evidence="2">Multi-pass membrane protein</topology>
    </subcellularLocation>
</comment>
<dbReference type="InterPro" id="IPR001789">
    <property type="entry name" value="Sig_transdc_resp-reg_receiver"/>
</dbReference>
<dbReference type="InterPro" id="IPR003661">
    <property type="entry name" value="HisK_dim/P_dom"/>
</dbReference>
<dbReference type="SUPFAM" id="SSF47384">
    <property type="entry name" value="Homodimeric domain of signal transducing histidine kinase"/>
    <property type="match status" value="1"/>
</dbReference>
<feature type="domain" description="Histidine kinase" evidence="17">
    <location>
        <begin position="497"/>
        <end position="728"/>
    </location>
</feature>
<evidence type="ECO:0000256" key="7">
    <source>
        <dbReference type="ARBA" id="ARBA00022692"/>
    </source>
</evidence>
<dbReference type="SMART" id="SM00388">
    <property type="entry name" value="HisKA"/>
    <property type="match status" value="1"/>
</dbReference>
<dbReference type="InterPro" id="IPR036097">
    <property type="entry name" value="HisK_dim/P_sf"/>
</dbReference>
<evidence type="ECO:0000259" key="18">
    <source>
        <dbReference type="PROSITE" id="PS50110"/>
    </source>
</evidence>
<evidence type="ECO:0000256" key="14">
    <source>
        <dbReference type="ARBA" id="ARBA00023306"/>
    </source>
</evidence>
<dbReference type="SUPFAM" id="SSF55785">
    <property type="entry name" value="PYP-like sensor domain (PAS domain)"/>
    <property type="match status" value="1"/>
</dbReference>
<dbReference type="InterPro" id="IPR000014">
    <property type="entry name" value="PAS"/>
</dbReference>